<keyword evidence="2" id="KW-1185">Reference proteome</keyword>
<proteinExistence type="predicted"/>
<comment type="caution">
    <text evidence="1">The sequence shown here is derived from an EMBL/GenBank/DDBJ whole genome shotgun (WGS) entry which is preliminary data.</text>
</comment>
<dbReference type="Proteomes" id="UP000286246">
    <property type="component" value="Unassembled WGS sequence"/>
</dbReference>
<evidence type="ECO:0000313" key="1">
    <source>
        <dbReference type="EMBL" id="RKE56959.1"/>
    </source>
</evidence>
<dbReference type="AlphaFoldDB" id="A0A420BJS9"/>
<accession>A0A420BJS9</accession>
<sequence>MKYLFALLLGLFLLSSCDKEEGDPDSMEIDGAALAKKFQFIGRSVGFSVNQIYVDQTIDKNFYLGTVWGLKDTIPTVKLASLRSHYKPFKITIVPTTSAISNAKIIPTFDGIRSYARKNKSTEVTMSGFSITDFFDYESIRYHLNNSPDVDSVLKLVEHHDSTTIKRAYSCLMRSENIAFSLMAQFNEFSSAFGRKDVAQLKQAGFNPYYTNIVNYGTHLIMMGESDYPRIDFKNVLDKLLEGQPLTEKEETILNASDLLIYLRGGKRESFIRRESGLQEITKLITEFKKEFEKQSNSFDFPISYSLRSLDNFTPLKFWYSYDFLAREEKGN</sequence>
<organism evidence="1 2">
    <name type="scientific">Sphingobacterium detergens</name>
    <dbReference type="NCBI Taxonomy" id="1145106"/>
    <lineage>
        <taxon>Bacteria</taxon>
        <taxon>Pseudomonadati</taxon>
        <taxon>Bacteroidota</taxon>
        <taxon>Sphingobacteriia</taxon>
        <taxon>Sphingobacteriales</taxon>
        <taxon>Sphingobacteriaceae</taxon>
        <taxon>Sphingobacterium</taxon>
    </lineage>
</organism>
<dbReference type="EMBL" id="RAPY01000001">
    <property type="protein sequence ID" value="RKE56959.1"/>
    <property type="molecule type" value="Genomic_DNA"/>
</dbReference>
<reference evidence="1 2" key="1">
    <citation type="submission" date="2018-09" db="EMBL/GenBank/DDBJ databases">
        <title>Genomic Encyclopedia of Type Strains, Phase III (KMG-III): the genomes of soil and plant-associated and newly described type strains.</title>
        <authorList>
            <person name="Whitman W."/>
        </authorList>
    </citation>
    <scope>NUCLEOTIDE SEQUENCE [LARGE SCALE GENOMIC DNA]</scope>
    <source>
        <strain evidence="1 2">CECT 7938</strain>
    </source>
</reference>
<dbReference type="RefSeq" id="WP_120258567.1">
    <property type="nucleotide sequence ID" value="NZ_RAPY01000001.1"/>
</dbReference>
<gene>
    <name evidence="1" type="ORF">DFQ12_1833</name>
</gene>
<dbReference type="OrthoDB" id="697969at2"/>
<evidence type="ECO:0000313" key="2">
    <source>
        <dbReference type="Proteomes" id="UP000286246"/>
    </source>
</evidence>
<dbReference type="PROSITE" id="PS51257">
    <property type="entry name" value="PROKAR_LIPOPROTEIN"/>
    <property type="match status" value="1"/>
</dbReference>
<protein>
    <submittedName>
        <fullName evidence="1">Uncharacterized protein</fullName>
    </submittedName>
</protein>
<name>A0A420BJS9_SPHD1</name>